<evidence type="ECO:0000256" key="2">
    <source>
        <dbReference type="ARBA" id="ARBA00034301"/>
    </source>
</evidence>
<dbReference type="InterPro" id="IPR050855">
    <property type="entry name" value="NDM-1-like"/>
</dbReference>
<evidence type="ECO:0000256" key="1">
    <source>
        <dbReference type="ARBA" id="ARBA00034221"/>
    </source>
</evidence>
<name>A0A7W5FMD6_9BACL</name>
<dbReference type="InterPro" id="IPR036866">
    <property type="entry name" value="RibonucZ/Hydroxyglut_hydro"/>
</dbReference>
<proteinExistence type="predicted"/>
<comment type="catalytic activity">
    <reaction evidence="3">
        <text>3',5'-cyclic UMP + H2O = UMP + H(+)</text>
        <dbReference type="Rhea" id="RHEA:70575"/>
        <dbReference type="ChEBI" id="CHEBI:15377"/>
        <dbReference type="ChEBI" id="CHEBI:15378"/>
        <dbReference type="ChEBI" id="CHEBI:57865"/>
        <dbReference type="ChEBI" id="CHEBI:184387"/>
    </reaction>
    <physiologicalReaction direction="left-to-right" evidence="3">
        <dbReference type="Rhea" id="RHEA:70576"/>
    </physiologicalReaction>
</comment>
<dbReference type="SMART" id="SM00849">
    <property type="entry name" value="Lactamase_B"/>
    <property type="match status" value="1"/>
</dbReference>
<dbReference type="Gene3D" id="3.60.15.10">
    <property type="entry name" value="Ribonuclease Z/Hydroxyacylglutathione hydrolase-like"/>
    <property type="match status" value="1"/>
</dbReference>
<dbReference type="EMBL" id="JACHXK010000004">
    <property type="protein sequence ID" value="MBB3110170.1"/>
    <property type="molecule type" value="Genomic_DNA"/>
</dbReference>
<accession>A0A7W5FMD6</accession>
<dbReference type="Proteomes" id="UP000570361">
    <property type="component" value="Unassembled WGS sequence"/>
</dbReference>
<evidence type="ECO:0000313" key="5">
    <source>
        <dbReference type="EMBL" id="MBB3110170.1"/>
    </source>
</evidence>
<sequence length="242" mass="27414">MSYTVERVTDHVYALLRWDETWQSYNNSYLIQDREQFILIDAGKAEHAQELGEALAQVGCPLEAIGLFIATHGHRDHIGGALGLPNADKFIHPLDLDLLQDDWRAQFRTDLTASSVTRHFDVHHLGDHTWGSIALYHRASRILFVGDHYCFFGDELPDEQVVACAVRMGDLLEPYRPEMSGEEQRTTRYELAAFNQELSDIARIPAAFLCTGHGVVLHGDIQSFLQRGASMDDNEVLSYVMR</sequence>
<protein>
    <submittedName>
        <fullName evidence="5">Glyoxylase-like metal-dependent hydrolase (Beta-lactamase superfamily II)</fullName>
    </submittedName>
</protein>
<evidence type="ECO:0000256" key="3">
    <source>
        <dbReference type="ARBA" id="ARBA00048505"/>
    </source>
</evidence>
<reference evidence="5 6" key="1">
    <citation type="submission" date="2020-08" db="EMBL/GenBank/DDBJ databases">
        <title>Genomic Encyclopedia of Type Strains, Phase III (KMG-III): the genomes of soil and plant-associated and newly described type strains.</title>
        <authorList>
            <person name="Whitman W."/>
        </authorList>
    </citation>
    <scope>NUCLEOTIDE SEQUENCE [LARGE SCALE GENOMIC DNA]</scope>
    <source>
        <strain evidence="5 6">CECT 5862</strain>
    </source>
</reference>
<dbReference type="PANTHER" id="PTHR42951">
    <property type="entry name" value="METALLO-BETA-LACTAMASE DOMAIN-CONTAINING"/>
    <property type="match status" value="1"/>
</dbReference>
<evidence type="ECO:0000313" key="6">
    <source>
        <dbReference type="Proteomes" id="UP000570361"/>
    </source>
</evidence>
<gene>
    <name evidence="5" type="ORF">FHS18_002237</name>
</gene>
<comment type="catalytic activity">
    <reaction evidence="1">
        <text>3',5'-cyclic CMP + H2O = CMP + H(+)</text>
        <dbReference type="Rhea" id="RHEA:72675"/>
        <dbReference type="ChEBI" id="CHEBI:15377"/>
        <dbReference type="ChEBI" id="CHEBI:15378"/>
        <dbReference type="ChEBI" id="CHEBI:58003"/>
        <dbReference type="ChEBI" id="CHEBI:60377"/>
    </reaction>
    <physiologicalReaction direction="left-to-right" evidence="1">
        <dbReference type="Rhea" id="RHEA:72676"/>
    </physiologicalReaction>
</comment>
<dbReference type="SUPFAM" id="SSF56281">
    <property type="entry name" value="Metallo-hydrolase/oxidoreductase"/>
    <property type="match status" value="1"/>
</dbReference>
<dbReference type="AlphaFoldDB" id="A0A7W5FMD6"/>
<keyword evidence="6" id="KW-1185">Reference proteome</keyword>
<keyword evidence="5" id="KW-0378">Hydrolase</keyword>
<dbReference type="GO" id="GO:0016787">
    <property type="term" value="F:hydrolase activity"/>
    <property type="evidence" value="ECO:0007669"/>
    <property type="project" value="UniProtKB-KW"/>
</dbReference>
<feature type="domain" description="Metallo-beta-lactamase" evidence="4">
    <location>
        <begin position="25"/>
        <end position="213"/>
    </location>
</feature>
<organism evidence="5 6">
    <name type="scientific">Paenibacillus phyllosphaerae</name>
    <dbReference type="NCBI Taxonomy" id="274593"/>
    <lineage>
        <taxon>Bacteria</taxon>
        <taxon>Bacillati</taxon>
        <taxon>Bacillota</taxon>
        <taxon>Bacilli</taxon>
        <taxon>Bacillales</taxon>
        <taxon>Paenibacillaceae</taxon>
        <taxon>Paenibacillus</taxon>
    </lineage>
</organism>
<dbReference type="Pfam" id="PF00753">
    <property type="entry name" value="Lactamase_B"/>
    <property type="match status" value="1"/>
</dbReference>
<dbReference type="RefSeq" id="WP_183599946.1">
    <property type="nucleotide sequence ID" value="NZ_JACHXK010000004.1"/>
</dbReference>
<comment type="caution">
    <text evidence="5">The sequence shown here is derived from an EMBL/GenBank/DDBJ whole genome shotgun (WGS) entry which is preliminary data.</text>
</comment>
<dbReference type="InterPro" id="IPR001279">
    <property type="entry name" value="Metallo-B-lactamas"/>
</dbReference>
<comment type="function">
    <text evidence="2">Counteracts the endogenous Pycsar antiviral defense system. Phosphodiesterase that enables metal-dependent hydrolysis of host cyclic nucleotide Pycsar defense signals such as cCMP and cUMP.</text>
</comment>
<evidence type="ECO:0000259" key="4">
    <source>
        <dbReference type="SMART" id="SM00849"/>
    </source>
</evidence>